<comment type="caution">
    <text evidence="2">The sequence shown here is derived from an EMBL/GenBank/DDBJ whole genome shotgun (WGS) entry which is preliminary data.</text>
</comment>
<feature type="domain" description="MULE transposase" evidence="1">
    <location>
        <begin position="288"/>
        <end position="378"/>
    </location>
</feature>
<dbReference type="InterPro" id="IPR018289">
    <property type="entry name" value="MULE_transposase_dom"/>
</dbReference>
<dbReference type="Pfam" id="PF10551">
    <property type="entry name" value="MULE"/>
    <property type="match status" value="1"/>
</dbReference>
<dbReference type="Proteomes" id="UP000789759">
    <property type="component" value="Unassembled WGS sequence"/>
</dbReference>
<protein>
    <submittedName>
        <fullName evidence="2">13737_t:CDS:1</fullName>
    </submittedName>
</protein>
<dbReference type="OrthoDB" id="2402896at2759"/>
<evidence type="ECO:0000313" key="2">
    <source>
        <dbReference type="EMBL" id="CAG8721889.1"/>
    </source>
</evidence>
<dbReference type="PANTHER" id="PTHR47718">
    <property type="entry name" value="OS01G0519700 PROTEIN"/>
    <property type="match status" value="1"/>
</dbReference>
<evidence type="ECO:0000259" key="1">
    <source>
        <dbReference type="Pfam" id="PF10551"/>
    </source>
</evidence>
<sequence>MEFTFNSEHFIRHQVSNLYPSPQEFLESVYELVDLPQKVMNSSSNSFQELIDSPQETLCDETCDEMHDEMCDEMCDKTYNGTYDEVHDETYDGVHDETHDEVHETHKGQDLVGINGALPHINKAIVFTIDDTFPNWSIAEHYIAEYGRQKGFVPIKIHNKTDRNGRLINLYYKCEFSGTYQPKKTNNLQNQHNKGSKKLNCDWKANLSFATGVVQITSFNDNHVEHQLSPDTKIFALVNRRFSDDCCEEIHHLTVNGSEASQLLKQLYKYREKDPNWYIEPLVDSIIQDNMAQTNYYNFPLCLFVLIDNHNKTQIAAQALMPDETIESFYWVMGQLKKATGILPRILMMDKDLFIKYVVAHDLPNTKHLFCLYHLSQNLLKNLRCKLGMQYTDFIKDFYLTCNSLSKSVFEARFTNFLNNYLAASSYLQKLFLIEGLNNHIKTAINSSSTLLQSQDRINYNDNLVLQTVFPQVIQQINKYLTPNLATKQQKQIVQLTIYRA</sequence>
<gene>
    <name evidence="2" type="ORF">CPELLU_LOCUS12950</name>
</gene>
<reference evidence="2" key="1">
    <citation type="submission" date="2021-06" db="EMBL/GenBank/DDBJ databases">
        <authorList>
            <person name="Kallberg Y."/>
            <person name="Tangrot J."/>
            <person name="Rosling A."/>
        </authorList>
    </citation>
    <scope>NUCLEOTIDE SEQUENCE</scope>
    <source>
        <strain evidence="2">FL966</strain>
    </source>
</reference>
<dbReference type="AlphaFoldDB" id="A0A9N9NC96"/>
<organism evidence="2 3">
    <name type="scientific">Cetraspora pellucida</name>
    <dbReference type="NCBI Taxonomy" id="1433469"/>
    <lineage>
        <taxon>Eukaryota</taxon>
        <taxon>Fungi</taxon>
        <taxon>Fungi incertae sedis</taxon>
        <taxon>Mucoromycota</taxon>
        <taxon>Glomeromycotina</taxon>
        <taxon>Glomeromycetes</taxon>
        <taxon>Diversisporales</taxon>
        <taxon>Gigasporaceae</taxon>
        <taxon>Cetraspora</taxon>
    </lineage>
</organism>
<proteinExistence type="predicted"/>
<evidence type="ECO:0000313" key="3">
    <source>
        <dbReference type="Proteomes" id="UP000789759"/>
    </source>
</evidence>
<keyword evidence="3" id="KW-1185">Reference proteome</keyword>
<name>A0A9N9NC96_9GLOM</name>
<accession>A0A9N9NC96</accession>
<dbReference type="EMBL" id="CAJVQA010013096">
    <property type="protein sequence ID" value="CAG8721889.1"/>
    <property type="molecule type" value="Genomic_DNA"/>
</dbReference>